<accession>A0A238BTL9</accession>
<keyword evidence="1" id="KW-0472">Membrane</keyword>
<gene>
    <name evidence="3" type="ORF">X798_04725</name>
</gene>
<keyword evidence="2" id="KW-0732">Signal</keyword>
<evidence type="ECO:0000313" key="4">
    <source>
        <dbReference type="Proteomes" id="UP000242913"/>
    </source>
</evidence>
<keyword evidence="1" id="KW-0812">Transmembrane</keyword>
<feature type="transmembrane region" description="Helical" evidence="1">
    <location>
        <begin position="158"/>
        <end position="178"/>
    </location>
</feature>
<keyword evidence="4" id="KW-1185">Reference proteome</keyword>
<dbReference type="OrthoDB" id="5773322at2759"/>
<proteinExistence type="predicted"/>
<keyword evidence="1" id="KW-1133">Transmembrane helix</keyword>
<evidence type="ECO:0000313" key="3">
    <source>
        <dbReference type="EMBL" id="OZC08246.1"/>
    </source>
</evidence>
<evidence type="ECO:0000256" key="1">
    <source>
        <dbReference type="SAM" id="Phobius"/>
    </source>
</evidence>
<dbReference type="AlphaFoldDB" id="A0A238BTL9"/>
<protein>
    <submittedName>
        <fullName evidence="3">Uncharacterized protein</fullName>
    </submittedName>
</protein>
<reference evidence="3 4" key="1">
    <citation type="submission" date="2015-12" db="EMBL/GenBank/DDBJ databases">
        <title>Draft genome of the nematode, Onchocerca flexuosa.</title>
        <authorList>
            <person name="Mitreva M."/>
        </authorList>
    </citation>
    <scope>NUCLEOTIDE SEQUENCE [LARGE SCALE GENOMIC DNA]</scope>
    <source>
        <strain evidence="3">Red Deer</strain>
    </source>
</reference>
<dbReference type="Proteomes" id="UP000242913">
    <property type="component" value="Unassembled WGS sequence"/>
</dbReference>
<evidence type="ECO:0000256" key="2">
    <source>
        <dbReference type="SAM" id="SignalP"/>
    </source>
</evidence>
<feature type="chain" id="PRO_5013122219" evidence="2">
    <location>
        <begin position="21"/>
        <end position="272"/>
    </location>
</feature>
<name>A0A238BTL9_9BILA</name>
<feature type="signal peptide" evidence="2">
    <location>
        <begin position="1"/>
        <end position="20"/>
    </location>
</feature>
<sequence length="272" mass="31924">MISDHALLMMLLSMIEFVRGRINPTKFYSTFGNGTYYYQSDFSKHISFLKLRNYLQSTSAIRNDSQKVILNIADIPINRYDLQYHLYAYDDVIEPPSTGKLCHLKVFEIKELSNIFIENPDKPVNHIYWVCPSYGWCCGAECCQYYFRDPWPLLGPNLFELIGAAVIFCSALIIPELYRRWRQCKMYNESMSTASVRTYDHITENAEKALFLVYFQVMNSDHALLTMLLSMIEFVRGRINPIKFYFTFGDGTNYYQSDFPKDFSFLQVLKHT</sequence>
<dbReference type="EMBL" id="KZ270011">
    <property type="protein sequence ID" value="OZC08246.1"/>
    <property type="molecule type" value="Genomic_DNA"/>
</dbReference>
<organism evidence="3 4">
    <name type="scientific">Onchocerca flexuosa</name>
    <dbReference type="NCBI Taxonomy" id="387005"/>
    <lineage>
        <taxon>Eukaryota</taxon>
        <taxon>Metazoa</taxon>
        <taxon>Ecdysozoa</taxon>
        <taxon>Nematoda</taxon>
        <taxon>Chromadorea</taxon>
        <taxon>Rhabditida</taxon>
        <taxon>Spirurina</taxon>
        <taxon>Spiruromorpha</taxon>
        <taxon>Filarioidea</taxon>
        <taxon>Onchocercidae</taxon>
        <taxon>Onchocerca</taxon>
    </lineage>
</organism>